<evidence type="ECO:0000313" key="5">
    <source>
        <dbReference type="EMBL" id="MBP2049831.1"/>
    </source>
</evidence>
<dbReference type="EMBL" id="CP016279">
    <property type="protein sequence ID" value="ANP51424.1"/>
    <property type="molecule type" value="Genomic_DNA"/>
</dbReference>
<dbReference type="GO" id="GO:0051287">
    <property type="term" value="F:NAD binding"/>
    <property type="evidence" value="ECO:0007669"/>
    <property type="project" value="InterPro"/>
</dbReference>
<dbReference type="FunFam" id="3.40.50.720:FF:000593">
    <property type="entry name" value="Dihydrofolate reductase"/>
    <property type="match status" value="1"/>
</dbReference>
<dbReference type="OrthoDB" id="4324715at2"/>
<dbReference type="PANTHER" id="PTHR10996">
    <property type="entry name" value="2-HYDROXYACID DEHYDROGENASE-RELATED"/>
    <property type="match status" value="1"/>
</dbReference>
<evidence type="ECO:0000256" key="1">
    <source>
        <dbReference type="ARBA" id="ARBA00023002"/>
    </source>
</evidence>
<evidence type="ECO:0000313" key="7">
    <source>
        <dbReference type="Proteomes" id="UP001519309"/>
    </source>
</evidence>
<accession>A0A1B1AXX3</accession>
<evidence type="ECO:0000256" key="2">
    <source>
        <dbReference type="ARBA" id="ARBA00023027"/>
    </source>
</evidence>
<dbReference type="InterPro" id="IPR036291">
    <property type="entry name" value="NAD(P)-bd_dom_sf"/>
</dbReference>
<dbReference type="STRING" id="68214.AVL59_19020"/>
<dbReference type="GO" id="GO:0005829">
    <property type="term" value="C:cytosol"/>
    <property type="evidence" value="ECO:0007669"/>
    <property type="project" value="TreeGrafter"/>
</dbReference>
<keyword evidence="1" id="KW-0560">Oxidoreductase</keyword>
<evidence type="ECO:0000259" key="3">
    <source>
        <dbReference type="Pfam" id="PF02826"/>
    </source>
</evidence>
<keyword evidence="2" id="KW-0520">NAD</keyword>
<dbReference type="InterPro" id="IPR050223">
    <property type="entry name" value="D-isomer_2-hydroxyacid_DH"/>
</dbReference>
<feature type="domain" description="D-isomer specific 2-hydroxyacid dehydrogenase NAD-binding" evidence="3">
    <location>
        <begin position="111"/>
        <end position="281"/>
    </location>
</feature>
<dbReference type="PROSITE" id="PS00671">
    <property type="entry name" value="D_2_HYDROXYACID_DH_3"/>
    <property type="match status" value="1"/>
</dbReference>
<dbReference type="InterPro" id="IPR029753">
    <property type="entry name" value="D-isomer_DH_CS"/>
</dbReference>
<dbReference type="InterPro" id="IPR006140">
    <property type="entry name" value="D-isomer_DH_NAD-bd"/>
</dbReference>
<reference evidence="4 6" key="1">
    <citation type="submission" date="2016-06" db="EMBL/GenBank/DDBJ databases">
        <title>Complete genome sequence of Streptomyces griseochromogenes ATCC 14511, the Blasticidin S producer.</title>
        <authorList>
            <person name="Wu L."/>
        </authorList>
    </citation>
    <scope>NUCLEOTIDE SEQUENCE [LARGE SCALE GENOMIC DNA]</scope>
    <source>
        <strain evidence="4 6">ATCC 14511</strain>
    </source>
</reference>
<dbReference type="Pfam" id="PF02826">
    <property type="entry name" value="2-Hacid_dh_C"/>
    <property type="match status" value="1"/>
</dbReference>
<reference evidence="5 7" key="2">
    <citation type="submission" date="2021-03" db="EMBL/GenBank/DDBJ databases">
        <title>Genomic Encyclopedia of Type Strains, Phase IV (KMG-IV): sequencing the most valuable type-strain genomes for metagenomic binning, comparative biology and taxonomic classification.</title>
        <authorList>
            <person name="Goeker M."/>
        </authorList>
    </citation>
    <scope>NUCLEOTIDE SEQUENCE [LARGE SCALE GENOMIC DNA]</scope>
    <source>
        <strain evidence="5 7">DSM 40499</strain>
    </source>
</reference>
<dbReference type="RefSeq" id="WP_067305833.1">
    <property type="nucleotide sequence ID" value="NZ_CP016279.1"/>
</dbReference>
<evidence type="ECO:0000313" key="4">
    <source>
        <dbReference type="EMBL" id="ANP51424.1"/>
    </source>
</evidence>
<dbReference type="GO" id="GO:0030267">
    <property type="term" value="F:glyoxylate reductase (NADPH) activity"/>
    <property type="evidence" value="ECO:0007669"/>
    <property type="project" value="TreeGrafter"/>
</dbReference>
<sequence>MTSTKSPDRVRLLLPFTPADLGGLPPGWPALVWDGTGRAPDGRLLDAVEFFAIPYTFNRAALPLLPALPALRVLQSLSAGVDDLLPHLPAGVTLCNARDVHSASTAEYAVTLTLAALRGIPDFVRSQDAQRWTPGFRPALADRTVLLLGYGSIGVAVEARLTAFDCDVLRVARTARQLPQGPVHSMDELPSLLPQADVVVLTLPLTDATRGAVDARFLARMRDGALLVNIARGPIVDTTALVSALRSGRLSAALDVTDPEPLPPGHPLWTTPNTLISPHAAATTSAFRPRALALVRAQLARYTAGEPLANVVVASQDHGRDRPA</sequence>
<dbReference type="SUPFAM" id="SSF51735">
    <property type="entry name" value="NAD(P)-binding Rossmann-fold domains"/>
    <property type="match status" value="1"/>
</dbReference>
<name>A0A1B1AXX3_9ACTN</name>
<dbReference type="PANTHER" id="PTHR10996:SF178">
    <property type="entry name" value="2-HYDROXYACID DEHYDROGENASE YGL185C-RELATED"/>
    <property type="match status" value="1"/>
</dbReference>
<dbReference type="AlphaFoldDB" id="A0A1B1AXX3"/>
<dbReference type="GO" id="GO:0016618">
    <property type="term" value="F:hydroxypyruvate reductase [NAD(P)H] activity"/>
    <property type="evidence" value="ECO:0007669"/>
    <property type="project" value="TreeGrafter"/>
</dbReference>
<protein>
    <submittedName>
        <fullName evidence="4">Dihydrofolate reductase</fullName>
    </submittedName>
    <submittedName>
        <fullName evidence="5">Phosphoglycerate dehydrogenase-like enzyme</fullName>
    </submittedName>
</protein>
<dbReference type="CDD" id="cd12166">
    <property type="entry name" value="2-Hacid_dh_7"/>
    <property type="match status" value="1"/>
</dbReference>
<dbReference type="Proteomes" id="UP001519309">
    <property type="component" value="Unassembled WGS sequence"/>
</dbReference>
<dbReference type="Gene3D" id="3.40.50.720">
    <property type="entry name" value="NAD(P)-binding Rossmann-like Domain"/>
    <property type="match status" value="2"/>
</dbReference>
<dbReference type="KEGG" id="sgs:AVL59_19020"/>
<dbReference type="Proteomes" id="UP000092659">
    <property type="component" value="Chromosome"/>
</dbReference>
<dbReference type="EMBL" id="JAGGLP010000005">
    <property type="protein sequence ID" value="MBP2049831.1"/>
    <property type="molecule type" value="Genomic_DNA"/>
</dbReference>
<proteinExistence type="predicted"/>
<dbReference type="SUPFAM" id="SSF52283">
    <property type="entry name" value="Formate/glycerate dehydrogenase catalytic domain-like"/>
    <property type="match status" value="1"/>
</dbReference>
<gene>
    <name evidence="4" type="ORF">AVL59_19020</name>
    <name evidence="5" type="ORF">J2Z21_002767</name>
</gene>
<keyword evidence="7" id="KW-1185">Reference proteome</keyword>
<evidence type="ECO:0000313" key="6">
    <source>
        <dbReference type="Proteomes" id="UP000092659"/>
    </source>
</evidence>
<organism evidence="4 6">
    <name type="scientific">Streptomyces griseochromogenes</name>
    <dbReference type="NCBI Taxonomy" id="68214"/>
    <lineage>
        <taxon>Bacteria</taxon>
        <taxon>Bacillati</taxon>
        <taxon>Actinomycetota</taxon>
        <taxon>Actinomycetes</taxon>
        <taxon>Kitasatosporales</taxon>
        <taxon>Streptomycetaceae</taxon>
        <taxon>Streptomyces</taxon>
    </lineage>
</organism>